<dbReference type="SMART" id="SM00645">
    <property type="entry name" value="Pept_C1"/>
    <property type="match status" value="1"/>
</dbReference>
<accession>A0A061REY0</accession>
<dbReference type="PANTHER" id="PTHR12411">
    <property type="entry name" value="CYSTEINE PROTEASE FAMILY C1-RELATED"/>
    <property type="match status" value="1"/>
</dbReference>
<dbReference type="InterPro" id="IPR038765">
    <property type="entry name" value="Papain-like_cys_pep_sf"/>
</dbReference>
<feature type="region of interest" description="Disordered" evidence="2">
    <location>
        <begin position="367"/>
        <end position="395"/>
    </location>
</feature>
<dbReference type="PROSITE" id="PS00640">
    <property type="entry name" value="THIOL_PROTEASE_ASN"/>
    <property type="match status" value="1"/>
</dbReference>
<feature type="transmembrane region" description="Helical" evidence="3">
    <location>
        <begin position="6"/>
        <end position="32"/>
    </location>
</feature>
<organism evidence="5">
    <name type="scientific">Tetraselmis sp. GSL018</name>
    <dbReference type="NCBI Taxonomy" id="582737"/>
    <lineage>
        <taxon>Eukaryota</taxon>
        <taxon>Viridiplantae</taxon>
        <taxon>Chlorophyta</taxon>
        <taxon>core chlorophytes</taxon>
        <taxon>Chlorodendrophyceae</taxon>
        <taxon>Chlorodendrales</taxon>
        <taxon>Chlorodendraceae</taxon>
        <taxon>Tetraselmis</taxon>
    </lineage>
</organism>
<dbReference type="AlphaFoldDB" id="A0A061REY0"/>
<dbReference type="InterPro" id="IPR013128">
    <property type="entry name" value="Peptidase_C1A"/>
</dbReference>
<dbReference type="InterPro" id="IPR025661">
    <property type="entry name" value="Pept_asp_AS"/>
</dbReference>
<dbReference type="Gene3D" id="3.90.70.10">
    <property type="entry name" value="Cysteine proteinases"/>
    <property type="match status" value="1"/>
</dbReference>
<proteinExistence type="inferred from homology"/>
<feature type="compositionally biased region" description="Basic and acidic residues" evidence="2">
    <location>
        <begin position="377"/>
        <end position="395"/>
    </location>
</feature>
<evidence type="ECO:0000259" key="4">
    <source>
        <dbReference type="SMART" id="SM00645"/>
    </source>
</evidence>
<dbReference type="EMBL" id="GBEZ01016927">
    <property type="protein sequence ID" value="JAC69364.1"/>
    <property type="molecule type" value="Transcribed_RNA"/>
</dbReference>
<dbReference type="Pfam" id="PF00112">
    <property type="entry name" value="Peptidase_C1"/>
    <property type="match status" value="1"/>
</dbReference>
<gene>
    <name evidence="5" type="primary">CTSZ</name>
    <name evidence="5" type="ORF">TSPGSL018_6553</name>
</gene>
<evidence type="ECO:0000313" key="5">
    <source>
        <dbReference type="EMBL" id="JAC69364.1"/>
    </source>
</evidence>
<keyword evidence="3" id="KW-0812">Transmembrane</keyword>
<protein>
    <submittedName>
        <fullName evidence="5">Cathepsin X</fullName>
    </submittedName>
</protein>
<evidence type="ECO:0000256" key="3">
    <source>
        <dbReference type="SAM" id="Phobius"/>
    </source>
</evidence>
<dbReference type="SUPFAM" id="SSF54001">
    <property type="entry name" value="Cysteine proteinases"/>
    <property type="match status" value="1"/>
</dbReference>
<comment type="similarity">
    <text evidence="1">Belongs to the peptidase C1 family.</text>
</comment>
<reference evidence="5" key="1">
    <citation type="submission" date="2014-05" db="EMBL/GenBank/DDBJ databases">
        <title>The transcriptome of the halophilic microalga Tetraselmis sp. GSL018 isolated from the Great Salt Lake, Utah.</title>
        <authorList>
            <person name="Jinkerson R.E."/>
            <person name="D'Adamo S."/>
            <person name="Posewitz M.C."/>
        </authorList>
    </citation>
    <scope>NUCLEOTIDE SEQUENCE</scope>
    <source>
        <strain evidence="5">GSL018</strain>
    </source>
</reference>
<dbReference type="GO" id="GO:0006508">
    <property type="term" value="P:proteolysis"/>
    <property type="evidence" value="ECO:0007669"/>
    <property type="project" value="InterPro"/>
</dbReference>
<keyword evidence="3" id="KW-0472">Membrane</keyword>
<dbReference type="FunFam" id="3.90.70.10:FF:000117">
    <property type="entry name" value="Probable papain cysteine protease"/>
    <property type="match status" value="1"/>
</dbReference>
<evidence type="ECO:0000256" key="1">
    <source>
        <dbReference type="ARBA" id="ARBA00008455"/>
    </source>
</evidence>
<name>A0A061REY0_9CHLO</name>
<dbReference type="InterPro" id="IPR000668">
    <property type="entry name" value="Peptidase_C1A_C"/>
</dbReference>
<keyword evidence="3" id="KW-1133">Transmembrane helix</keyword>
<sequence>MYLTGSWLYLAGMIFGNKLCILSVAVVCAGVLGHRDLSPSGGAPDNPQFQNARFYGYVRSRVPPKPFVSSPLPAETYRAEDLPLSFDWRNVNGNSYVTPSVNQHIPLYCGSCWIHGTSAAISDRIKVLRRGAFPDVMISRQNLVNCVPVAGSDLKGFDGEHGGCSGGDPRDILSWMLDNKVPDETCQTYVAKNMQCDPYHICHNCEPDRGTCFPIAAGSYTGYKVSEWGIVTGEEAMMKEIFARGPIVCSIAATSEFDNNYPSVAARHEGVFLDMDELPEEEVNHNVEIIGWGETASGVKYWIGRNSWGTYWGEGGFFRLGRGYGPDRNLRVERDCQWMVPDWEDLDELLDGKFSGDYNHGLLPTNATHSNYRPVPSHKDGMPHDGAGHHLETAR</sequence>
<feature type="domain" description="Peptidase C1A papain C-terminal" evidence="4">
    <location>
        <begin position="82"/>
        <end position="327"/>
    </location>
</feature>
<evidence type="ECO:0000256" key="2">
    <source>
        <dbReference type="SAM" id="MobiDB-lite"/>
    </source>
</evidence>
<dbReference type="GO" id="GO:0008234">
    <property type="term" value="F:cysteine-type peptidase activity"/>
    <property type="evidence" value="ECO:0007669"/>
    <property type="project" value="InterPro"/>
</dbReference>